<reference evidence="1" key="1">
    <citation type="submission" date="2021-01" db="EMBL/GenBank/DDBJ databases">
        <authorList>
            <consortium name="Genoscope - CEA"/>
            <person name="William W."/>
        </authorList>
    </citation>
    <scope>NUCLEOTIDE SEQUENCE</scope>
</reference>
<dbReference type="SUPFAM" id="SSF55711">
    <property type="entry name" value="Subdomain of clathrin and coatomer appendage domain"/>
    <property type="match status" value="1"/>
</dbReference>
<name>A0A816MA99_BRANA</name>
<proteinExistence type="predicted"/>
<accession>A0A816MA99</accession>
<dbReference type="AlphaFoldDB" id="A0A816MA99"/>
<dbReference type="EMBL" id="HG994371">
    <property type="protein sequence ID" value="CAF1982297.1"/>
    <property type="molecule type" value="Genomic_DNA"/>
</dbReference>
<dbReference type="Proteomes" id="UP001295469">
    <property type="component" value="Chromosome C07"/>
</dbReference>
<dbReference type="GO" id="GO:0030117">
    <property type="term" value="C:membrane coat"/>
    <property type="evidence" value="ECO:0007669"/>
    <property type="project" value="InterPro"/>
</dbReference>
<dbReference type="GO" id="GO:0016192">
    <property type="term" value="P:vesicle-mediated transport"/>
    <property type="evidence" value="ECO:0007669"/>
    <property type="project" value="InterPro"/>
</dbReference>
<feature type="non-terminal residue" evidence="1">
    <location>
        <position position="1"/>
    </location>
</feature>
<dbReference type="GO" id="GO:0006886">
    <property type="term" value="P:intracellular protein transport"/>
    <property type="evidence" value="ECO:0007669"/>
    <property type="project" value="InterPro"/>
</dbReference>
<sequence length="49" mass="5705">MERQTLLETWRSLPDSNEDFPGITITRVESTLDCLPRQTCSSYQSLRTE</sequence>
<protein>
    <submittedName>
        <fullName evidence="1">(rape) hypothetical protein</fullName>
    </submittedName>
</protein>
<organism evidence="1">
    <name type="scientific">Brassica napus</name>
    <name type="common">Rape</name>
    <dbReference type="NCBI Taxonomy" id="3708"/>
    <lineage>
        <taxon>Eukaryota</taxon>
        <taxon>Viridiplantae</taxon>
        <taxon>Streptophyta</taxon>
        <taxon>Embryophyta</taxon>
        <taxon>Tracheophyta</taxon>
        <taxon>Spermatophyta</taxon>
        <taxon>Magnoliopsida</taxon>
        <taxon>eudicotyledons</taxon>
        <taxon>Gunneridae</taxon>
        <taxon>Pentapetalae</taxon>
        <taxon>rosids</taxon>
        <taxon>malvids</taxon>
        <taxon>Brassicales</taxon>
        <taxon>Brassicaceae</taxon>
        <taxon>Brassiceae</taxon>
        <taxon>Brassica</taxon>
    </lineage>
</organism>
<evidence type="ECO:0000313" key="1">
    <source>
        <dbReference type="EMBL" id="CAF1982297.1"/>
    </source>
</evidence>
<dbReference type="InterPro" id="IPR009028">
    <property type="entry name" value="Coatomer/calthrin_app_sub_C"/>
</dbReference>
<gene>
    <name evidence="1" type="ORF">DARMORV10_C07P23160.1</name>
</gene>